<dbReference type="GO" id="GO:0016887">
    <property type="term" value="F:ATP hydrolysis activity"/>
    <property type="evidence" value="ECO:0007669"/>
    <property type="project" value="InterPro"/>
</dbReference>
<dbReference type="Pfam" id="PF00005">
    <property type="entry name" value="ABC_tran"/>
    <property type="match status" value="2"/>
</dbReference>
<organism evidence="4 5">
    <name type="scientific">Alteromonas stellipolaris</name>
    <dbReference type="NCBI Taxonomy" id="233316"/>
    <lineage>
        <taxon>Bacteria</taxon>
        <taxon>Pseudomonadati</taxon>
        <taxon>Pseudomonadota</taxon>
        <taxon>Gammaproteobacteria</taxon>
        <taxon>Alteromonadales</taxon>
        <taxon>Alteromonadaceae</taxon>
        <taxon>Alteromonas/Salinimonas group</taxon>
        <taxon>Alteromonas</taxon>
    </lineage>
</organism>
<dbReference type="InterPro" id="IPR003439">
    <property type="entry name" value="ABC_transporter-like_ATP-bd"/>
</dbReference>
<evidence type="ECO:0000313" key="4">
    <source>
        <dbReference type="EMBL" id="MDO6575826.1"/>
    </source>
</evidence>
<dbReference type="AlphaFoldDB" id="A0AAW7YUI2"/>
<name>A0AAW7YUI2_9ALTE</name>
<comment type="caution">
    <text evidence="4">The sequence shown here is derived from an EMBL/GenBank/DDBJ whole genome shotgun (WGS) entry which is preliminary data.</text>
</comment>
<gene>
    <name evidence="4" type="ORF">Q4527_00385</name>
</gene>
<dbReference type="PANTHER" id="PTHR43158:SF2">
    <property type="entry name" value="SKFA PEPTIDE EXPORT ATP-BINDING PROTEIN SKFE"/>
    <property type="match status" value="1"/>
</dbReference>
<dbReference type="Gene3D" id="3.40.50.300">
    <property type="entry name" value="P-loop containing nucleotide triphosphate hydrolases"/>
    <property type="match status" value="2"/>
</dbReference>
<proteinExistence type="predicted"/>
<evidence type="ECO:0000259" key="3">
    <source>
        <dbReference type="PROSITE" id="PS50893"/>
    </source>
</evidence>
<keyword evidence="1" id="KW-0547">Nucleotide-binding</keyword>
<dbReference type="PANTHER" id="PTHR43158">
    <property type="entry name" value="SKFA PEPTIDE EXPORT ATP-BINDING PROTEIN SKFE"/>
    <property type="match status" value="1"/>
</dbReference>
<dbReference type="PROSITE" id="PS00211">
    <property type="entry name" value="ABC_TRANSPORTER_1"/>
    <property type="match status" value="1"/>
</dbReference>
<dbReference type="InterPro" id="IPR003593">
    <property type="entry name" value="AAA+_ATPase"/>
</dbReference>
<keyword evidence="2 4" id="KW-0067">ATP-binding</keyword>
<dbReference type="PROSITE" id="PS50893">
    <property type="entry name" value="ABC_TRANSPORTER_2"/>
    <property type="match status" value="2"/>
</dbReference>
<dbReference type="RefSeq" id="WP_061997388.1">
    <property type="nucleotide sequence ID" value="NZ_JAUOQI010000001.1"/>
</dbReference>
<protein>
    <submittedName>
        <fullName evidence="4">ATP-binding cassette domain-containing protein</fullName>
    </submittedName>
</protein>
<evidence type="ECO:0000256" key="2">
    <source>
        <dbReference type="ARBA" id="ARBA00022840"/>
    </source>
</evidence>
<accession>A0AAW7YUI2</accession>
<evidence type="ECO:0000256" key="1">
    <source>
        <dbReference type="ARBA" id="ARBA00022741"/>
    </source>
</evidence>
<dbReference type="SUPFAM" id="SSF52540">
    <property type="entry name" value="P-loop containing nucleoside triphosphate hydrolases"/>
    <property type="match status" value="2"/>
</dbReference>
<feature type="domain" description="ABC transporter" evidence="3">
    <location>
        <begin position="1"/>
        <end position="233"/>
    </location>
</feature>
<sequence length="476" mass="52188">MTTLSLHNHQVKLENNFTTPAFTFTVNQGEHVLIAGRNRAGKSLLIAALAGRGRPLAGSRTCEVSVAEVSVAVQQALILEEKQKDSADLLDIVAEPTLVHELLSQANPDYIQHSAYEALSAALQVTHLLNTAFLSLSTGETRKVLLLLAWVSNADVILIDEPFEGLDKEARARFNTFLSQQTQSTLVITANTVRDVPNVACKLVLVDALTIVLSSDDSMAPEALVTHLSSWFSLSTAEPTLPPSTETSTTFLKDEPLIALRNGFVKYDDTTVFKDLDFMVYPGQHWQISGPNGSGKTCLLTMITGDNPHCYTNDLTLFGIKRGSGESIWDIKQHIGIMSNALHMQYRVNCSAHNVVTSGFYDSIGLYTTPTNAENAIADAWLDVIGFTDNKHTPFNNFSFGEQRLLLIVRAMVKHPALLILDEPCNGLDDINRTNVLALIKLLAVSTHTTLLYVTHIADEAIEGIDNLLDMRDYQG</sequence>
<reference evidence="4" key="1">
    <citation type="submission" date="2023-07" db="EMBL/GenBank/DDBJ databases">
        <title>Genome content predicts the carbon catabolic preferences of heterotrophic bacteria.</title>
        <authorList>
            <person name="Gralka M."/>
        </authorList>
    </citation>
    <scope>NUCLEOTIDE SEQUENCE</scope>
    <source>
        <strain evidence="4">F2M12</strain>
    </source>
</reference>
<dbReference type="Proteomes" id="UP001170717">
    <property type="component" value="Unassembled WGS sequence"/>
</dbReference>
<dbReference type="InterPro" id="IPR027417">
    <property type="entry name" value="P-loop_NTPase"/>
</dbReference>
<dbReference type="SMART" id="SM00382">
    <property type="entry name" value="AAA"/>
    <property type="match status" value="2"/>
</dbReference>
<dbReference type="GO" id="GO:0005524">
    <property type="term" value="F:ATP binding"/>
    <property type="evidence" value="ECO:0007669"/>
    <property type="project" value="UniProtKB-KW"/>
</dbReference>
<dbReference type="EMBL" id="JAUOQI010000001">
    <property type="protein sequence ID" value="MDO6575826.1"/>
    <property type="molecule type" value="Genomic_DNA"/>
</dbReference>
<dbReference type="InterPro" id="IPR017871">
    <property type="entry name" value="ABC_transporter-like_CS"/>
</dbReference>
<feature type="domain" description="ABC transporter" evidence="3">
    <location>
        <begin position="258"/>
        <end position="475"/>
    </location>
</feature>
<evidence type="ECO:0000313" key="5">
    <source>
        <dbReference type="Proteomes" id="UP001170717"/>
    </source>
</evidence>